<evidence type="ECO:0000259" key="4">
    <source>
        <dbReference type="Pfam" id="PF01494"/>
    </source>
</evidence>
<dbReference type="InterPro" id="IPR036188">
    <property type="entry name" value="FAD/NAD-bd_sf"/>
</dbReference>
<accession>A0ABW0PSC2</accession>
<dbReference type="Pfam" id="PF01494">
    <property type="entry name" value="FAD_binding_3"/>
    <property type="match status" value="1"/>
</dbReference>
<name>A0ABW0PSC2_9HYPH</name>
<dbReference type="InterPro" id="IPR002938">
    <property type="entry name" value="FAD-bd"/>
</dbReference>
<dbReference type="Gene3D" id="3.50.50.60">
    <property type="entry name" value="FAD/NAD(P)-binding domain"/>
    <property type="match status" value="1"/>
</dbReference>
<feature type="domain" description="FAD-binding" evidence="4">
    <location>
        <begin position="10"/>
        <end position="346"/>
    </location>
</feature>
<evidence type="ECO:0000256" key="1">
    <source>
        <dbReference type="ARBA" id="ARBA00001974"/>
    </source>
</evidence>
<keyword evidence="6" id="KW-1185">Reference proteome</keyword>
<reference evidence="6" key="1">
    <citation type="journal article" date="2019" name="Int. J. Syst. Evol. Microbiol.">
        <title>The Global Catalogue of Microorganisms (GCM) 10K type strain sequencing project: providing services to taxonomists for standard genome sequencing and annotation.</title>
        <authorList>
            <consortium name="The Broad Institute Genomics Platform"/>
            <consortium name="The Broad Institute Genome Sequencing Center for Infectious Disease"/>
            <person name="Wu L."/>
            <person name="Ma J."/>
        </authorList>
    </citation>
    <scope>NUCLEOTIDE SEQUENCE [LARGE SCALE GENOMIC DNA]</scope>
    <source>
        <strain evidence="6">KACC 12633</strain>
    </source>
</reference>
<dbReference type="PANTHER" id="PTHR43004:SF19">
    <property type="entry name" value="BINDING MONOOXYGENASE, PUTATIVE (JCVI)-RELATED"/>
    <property type="match status" value="1"/>
</dbReference>
<evidence type="ECO:0000256" key="2">
    <source>
        <dbReference type="ARBA" id="ARBA00022630"/>
    </source>
</evidence>
<dbReference type="Proteomes" id="UP001596150">
    <property type="component" value="Unassembled WGS sequence"/>
</dbReference>
<comment type="caution">
    <text evidence="5">The sequence shown here is derived from an EMBL/GenBank/DDBJ whole genome shotgun (WGS) entry which is preliminary data.</text>
</comment>
<dbReference type="Gene3D" id="3.30.70.2450">
    <property type="match status" value="1"/>
</dbReference>
<keyword evidence="3" id="KW-0274">FAD</keyword>
<keyword evidence="5" id="KW-0503">Monooxygenase</keyword>
<dbReference type="PRINTS" id="PR00420">
    <property type="entry name" value="RNGMNOXGNASE"/>
</dbReference>
<dbReference type="GO" id="GO:0004497">
    <property type="term" value="F:monooxygenase activity"/>
    <property type="evidence" value="ECO:0007669"/>
    <property type="project" value="UniProtKB-KW"/>
</dbReference>
<dbReference type="PANTHER" id="PTHR43004">
    <property type="entry name" value="TRK SYSTEM POTASSIUM UPTAKE PROTEIN"/>
    <property type="match status" value="1"/>
</dbReference>
<comment type="cofactor">
    <cofactor evidence="1">
        <name>FAD</name>
        <dbReference type="ChEBI" id="CHEBI:57692"/>
    </cofactor>
</comment>
<proteinExistence type="predicted"/>
<evidence type="ECO:0000313" key="5">
    <source>
        <dbReference type="EMBL" id="MFC5514442.1"/>
    </source>
</evidence>
<dbReference type="EMBL" id="JBHSML010000002">
    <property type="protein sequence ID" value="MFC5514442.1"/>
    <property type="molecule type" value="Genomic_DNA"/>
</dbReference>
<dbReference type="InterPro" id="IPR050641">
    <property type="entry name" value="RIFMO-like"/>
</dbReference>
<dbReference type="RefSeq" id="WP_266342478.1">
    <property type="nucleotide sequence ID" value="NZ_JAPKNH010000002.1"/>
</dbReference>
<evidence type="ECO:0000313" key="6">
    <source>
        <dbReference type="Proteomes" id="UP001596150"/>
    </source>
</evidence>
<protein>
    <submittedName>
        <fullName evidence="5">FAD-dependent monooxygenase</fullName>
    </submittedName>
</protein>
<keyword evidence="5" id="KW-0560">Oxidoreductase</keyword>
<evidence type="ECO:0000256" key="3">
    <source>
        <dbReference type="ARBA" id="ARBA00022827"/>
    </source>
</evidence>
<dbReference type="SUPFAM" id="SSF51905">
    <property type="entry name" value="FAD/NAD(P)-binding domain"/>
    <property type="match status" value="1"/>
</dbReference>
<keyword evidence="2" id="KW-0285">Flavoprotein</keyword>
<organism evidence="5 6">
    <name type="scientific">Kaistia terrae</name>
    <dbReference type="NCBI Taxonomy" id="537017"/>
    <lineage>
        <taxon>Bacteria</taxon>
        <taxon>Pseudomonadati</taxon>
        <taxon>Pseudomonadota</taxon>
        <taxon>Alphaproteobacteria</taxon>
        <taxon>Hyphomicrobiales</taxon>
        <taxon>Kaistiaceae</taxon>
        <taxon>Kaistia</taxon>
    </lineage>
</organism>
<sequence length="493" mass="52503">MSDAQSGDTLPVLIVGGGPVGMTLASELARYGIDVRIVDKAAHRADTSRALVLWSRTLELLDRGFGAAPFVEVGLQTKHVSILNGDTRIGRIDMSGVASPYPYALMIPQSETERLLEAQLEKQGIVVERRVEVTAIQEVDGGVRAVLRAEDGSEETVQAKWLVGCDGAHSVVRHSLGVSFAGETLPSDWVLGDVHVSGYPYGTDVSVYWHREGVLVIFPISEGRYRVLADVASSAAEQPPAPTVDQLQALLDQRGSQGMTIGDPVWLAGFRINDRKVAEYRHGRVFLAGDAAHIHSPAGGQGMNTGMQDAFNLAWKLALVIEGTGSEDLLDSYSPERSYVGEEVLKGAGRLTKVATLRNPVAQHIRNFAAHAVLGLPSVQHAASEMVTEIAIHYPDSPLNGPALNGGPRPGARVAPVAGQLPAGSGATPLFALHADNTPEIASLVAAFEKLVSPDIRPRLAEDGIWLVRPDGYVACAAEDTGPIAAYLKRIAR</sequence>
<gene>
    <name evidence="5" type="ORF">ACFPP9_01575</name>
</gene>